<reference evidence="1 2" key="1">
    <citation type="submission" date="2015-01" db="EMBL/GenBank/DDBJ databases">
        <title>Evolution of Trichinella species and genotypes.</title>
        <authorList>
            <person name="Korhonen P.K."/>
            <person name="Edoardo P."/>
            <person name="Giuseppe L.R."/>
            <person name="Gasser R.B."/>
        </authorList>
    </citation>
    <scope>NUCLEOTIDE SEQUENCE [LARGE SCALE GENOMIC DNA]</scope>
    <source>
        <strain evidence="1">ISS37</strain>
    </source>
</reference>
<comment type="caution">
    <text evidence="1">The sequence shown here is derived from an EMBL/GenBank/DDBJ whole genome shotgun (WGS) entry which is preliminary data.</text>
</comment>
<evidence type="ECO:0000313" key="1">
    <source>
        <dbReference type="EMBL" id="KRX13584.1"/>
    </source>
</evidence>
<sequence length="118" mass="13204">LNQERGIIQQLDSGSKRLQGYLSCLCVLCAESGCPSHPVLISKSGVSTIFRQFRVSLCPVAVHRELHPFKKGKMARCGWVGGRGGSFFIINGRDGFRFFRALLFQKRLRSITDFSPDI</sequence>
<feature type="non-terminal residue" evidence="1">
    <location>
        <position position="1"/>
    </location>
</feature>
<evidence type="ECO:0000313" key="2">
    <source>
        <dbReference type="Proteomes" id="UP000054630"/>
    </source>
</evidence>
<dbReference type="AlphaFoldDB" id="A0A0V0RGP8"/>
<accession>A0A0V0RGP8</accession>
<keyword evidence="2" id="KW-1185">Reference proteome</keyword>
<dbReference type="OrthoDB" id="5927308at2759"/>
<protein>
    <submittedName>
        <fullName evidence="1">Uncharacterized protein</fullName>
    </submittedName>
</protein>
<dbReference type="EMBL" id="JYDL01000193">
    <property type="protein sequence ID" value="KRX13584.1"/>
    <property type="molecule type" value="Genomic_DNA"/>
</dbReference>
<name>A0A0V0RGP8_9BILA</name>
<dbReference type="Proteomes" id="UP000054630">
    <property type="component" value="Unassembled WGS sequence"/>
</dbReference>
<organism evidence="1 2">
    <name type="scientific">Trichinella nelsoni</name>
    <dbReference type="NCBI Taxonomy" id="6336"/>
    <lineage>
        <taxon>Eukaryota</taxon>
        <taxon>Metazoa</taxon>
        <taxon>Ecdysozoa</taxon>
        <taxon>Nematoda</taxon>
        <taxon>Enoplea</taxon>
        <taxon>Dorylaimia</taxon>
        <taxon>Trichinellida</taxon>
        <taxon>Trichinellidae</taxon>
        <taxon>Trichinella</taxon>
    </lineage>
</organism>
<gene>
    <name evidence="1" type="ORF">T07_380</name>
</gene>
<proteinExistence type="predicted"/>